<dbReference type="CDD" id="cd06127">
    <property type="entry name" value="DEDDh"/>
    <property type="match status" value="1"/>
</dbReference>
<keyword evidence="9" id="KW-0472">Membrane</keyword>
<keyword evidence="9" id="KW-1133">Transmembrane helix</keyword>
<dbReference type="SUPFAM" id="SSF53098">
    <property type="entry name" value="Ribonuclease H-like"/>
    <property type="match status" value="1"/>
</dbReference>
<evidence type="ECO:0000256" key="4">
    <source>
        <dbReference type="ARBA" id="ARBA00022801"/>
    </source>
</evidence>
<dbReference type="InterPro" id="IPR036397">
    <property type="entry name" value="RNaseH_sf"/>
</dbReference>
<evidence type="ECO:0000256" key="9">
    <source>
        <dbReference type="SAM" id="Phobius"/>
    </source>
</evidence>
<keyword evidence="5" id="KW-0269">Exonuclease</keyword>
<dbReference type="SMART" id="SM00479">
    <property type="entry name" value="EXOIII"/>
    <property type="match status" value="1"/>
</dbReference>
<dbReference type="InterPro" id="IPR013520">
    <property type="entry name" value="Ribonucl_H"/>
</dbReference>
<dbReference type="InterPro" id="IPR040393">
    <property type="entry name" value="TREX1/2"/>
</dbReference>
<evidence type="ECO:0000256" key="2">
    <source>
        <dbReference type="ARBA" id="ARBA00022722"/>
    </source>
</evidence>
<dbReference type="EMBL" id="CACVKT020003470">
    <property type="protein sequence ID" value="CAC5383993.1"/>
    <property type="molecule type" value="Genomic_DNA"/>
</dbReference>
<evidence type="ECO:0000256" key="7">
    <source>
        <dbReference type="ARBA" id="ARBA00025769"/>
    </source>
</evidence>
<evidence type="ECO:0000313" key="11">
    <source>
        <dbReference type="EMBL" id="CAC5383993.1"/>
    </source>
</evidence>
<keyword evidence="9" id="KW-0812">Transmembrane</keyword>
<keyword evidence="2" id="KW-0540">Nuclease</keyword>
<feature type="domain" description="Exonuclease" evidence="10">
    <location>
        <begin position="383"/>
        <end position="577"/>
    </location>
</feature>
<dbReference type="GO" id="GO:0003676">
    <property type="term" value="F:nucleic acid binding"/>
    <property type="evidence" value="ECO:0007669"/>
    <property type="project" value="InterPro"/>
</dbReference>
<protein>
    <recommendedName>
        <fullName evidence="10">Exonuclease domain-containing protein</fullName>
    </recommendedName>
</protein>
<dbReference type="Pfam" id="PF00929">
    <property type="entry name" value="RNase_T"/>
    <property type="match status" value="1"/>
</dbReference>
<evidence type="ECO:0000313" key="12">
    <source>
        <dbReference type="Proteomes" id="UP000507470"/>
    </source>
</evidence>
<dbReference type="GO" id="GO:0046872">
    <property type="term" value="F:metal ion binding"/>
    <property type="evidence" value="ECO:0007669"/>
    <property type="project" value="UniProtKB-KW"/>
</dbReference>
<feature type="compositionally biased region" description="Polar residues" evidence="8">
    <location>
        <begin position="342"/>
        <end position="353"/>
    </location>
</feature>
<accession>A0A6J8BJT3</accession>
<keyword evidence="4" id="KW-0378">Hydrolase</keyword>
<evidence type="ECO:0000259" key="10">
    <source>
        <dbReference type="SMART" id="SM00479"/>
    </source>
</evidence>
<dbReference type="PANTHER" id="PTHR13058">
    <property type="entry name" value="THREE PRIME REPAIR EXONUCLEASE 1, 2"/>
    <property type="match status" value="1"/>
</dbReference>
<dbReference type="AlphaFoldDB" id="A0A6J8BJT3"/>
<dbReference type="InterPro" id="IPR012337">
    <property type="entry name" value="RNaseH-like_sf"/>
</dbReference>
<dbReference type="PANTHER" id="PTHR13058:SF22">
    <property type="entry name" value="EXODEOXYRIBONUCLEASE III"/>
    <property type="match status" value="1"/>
</dbReference>
<dbReference type="GO" id="GO:0008296">
    <property type="term" value="F:3'-5'-DNA exonuclease activity"/>
    <property type="evidence" value="ECO:0007669"/>
    <property type="project" value="TreeGrafter"/>
</dbReference>
<organism evidence="11 12">
    <name type="scientific">Mytilus coruscus</name>
    <name type="common">Sea mussel</name>
    <dbReference type="NCBI Taxonomy" id="42192"/>
    <lineage>
        <taxon>Eukaryota</taxon>
        <taxon>Metazoa</taxon>
        <taxon>Spiralia</taxon>
        <taxon>Lophotrochozoa</taxon>
        <taxon>Mollusca</taxon>
        <taxon>Bivalvia</taxon>
        <taxon>Autobranchia</taxon>
        <taxon>Pteriomorphia</taxon>
        <taxon>Mytilida</taxon>
        <taxon>Mytiloidea</taxon>
        <taxon>Mytilidae</taxon>
        <taxon>Mytilinae</taxon>
        <taxon>Mytilus</taxon>
    </lineage>
</organism>
<gene>
    <name evidence="11" type="ORF">MCOR_19679</name>
</gene>
<comment type="similarity">
    <text evidence="7">Belongs to the exonuclease superfamily. TREX family.</text>
</comment>
<reference evidence="11 12" key="1">
    <citation type="submission" date="2020-06" db="EMBL/GenBank/DDBJ databases">
        <authorList>
            <person name="Li R."/>
            <person name="Bekaert M."/>
        </authorList>
    </citation>
    <scope>NUCLEOTIDE SEQUENCE [LARGE SCALE GENOMIC DNA]</scope>
    <source>
        <strain evidence="12">wild</strain>
    </source>
</reference>
<evidence type="ECO:0000256" key="6">
    <source>
        <dbReference type="ARBA" id="ARBA00022842"/>
    </source>
</evidence>
<evidence type="ECO:0000256" key="1">
    <source>
        <dbReference type="ARBA" id="ARBA00001946"/>
    </source>
</evidence>
<dbReference type="Proteomes" id="UP000507470">
    <property type="component" value="Unassembled WGS sequence"/>
</dbReference>
<evidence type="ECO:0000256" key="5">
    <source>
        <dbReference type="ARBA" id="ARBA00022839"/>
    </source>
</evidence>
<dbReference type="Gene3D" id="3.30.420.10">
    <property type="entry name" value="Ribonuclease H-like superfamily/Ribonuclease H"/>
    <property type="match status" value="1"/>
</dbReference>
<evidence type="ECO:0000256" key="8">
    <source>
        <dbReference type="SAM" id="MobiDB-lite"/>
    </source>
</evidence>
<dbReference type="GO" id="GO:0005737">
    <property type="term" value="C:cytoplasm"/>
    <property type="evidence" value="ECO:0007669"/>
    <property type="project" value="TreeGrafter"/>
</dbReference>
<dbReference type="GO" id="GO:0006308">
    <property type="term" value="P:DNA catabolic process"/>
    <property type="evidence" value="ECO:0007669"/>
    <property type="project" value="TreeGrafter"/>
</dbReference>
<evidence type="ECO:0000256" key="3">
    <source>
        <dbReference type="ARBA" id="ARBA00022723"/>
    </source>
</evidence>
<keyword evidence="6" id="KW-0460">Magnesium</keyword>
<feature type="transmembrane region" description="Helical" evidence="9">
    <location>
        <begin position="574"/>
        <end position="592"/>
    </location>
</feature>
<dbReference type="OrthoDB" id="6100347at2759"/>
<feature type="region of interest" description="Disordered" evidence="8">
    <location>
        <begin position="338"/>
        <end position="364"/>
    </location>
</feature>
<proteinExistence type="inferred from homology"/>
<dbReference type="Pfam" id="PF20700">
    <property type="entry name" value="Mutator"/>
    <property type="match status" value="1"/>
</dbReference>
<name>A0A6J8BJT3_MYTCO</name>
<dbReference type="InterPro" id="IPR049012">
    <property type="entry name" value="Mutator_transp_dom"/>
</dbReference>
<sequence length="596" mass="67332">MPSRKKNGRFLKNCQAETYKNRLYSISRPDLSTTDFDTPSTLDFDTFFTPDFGTSFTPGSFQHDHTYQSATSFDDINDLYFSGKLKPIGMYHSGIGPIQLNNLFTSLNLPNVSESLIGRRCEEVGPILEDIAKQSVDNALFEEGLLSETCTLQADNDDSDAIHVIASGSKTATALIGIPSTDNTNSVCEPINVTGITASADGAYQRRGSRRCCNSLSAKSMEPDMIVEILKDAKKKDTLVVTLIGDDDCTAFNRARCEVDSCLEKPKTKVTRQNNSLPSVVLHQFGKHDGYGDWCQMKNNPTAKHINLPWGADFKDENMKKDLLKVFTDLDSGKLSKLDSSNPNESFNNTVRSKTPKDKHYSESGSLAHRLSVAVCQKNEGYKYVAQVHEELGLSPGIATTVIAAIRDKDVNRKRQRQKNLRNLTDNATPTQEISEDACRVTGIMFNIATNELLYNDEPVSHKHPQQVLLDFIQFLMSLCASDKNIVLAAHNNRRFDSIIRFNQLKFYKLWNHFSRYIVGFCDTLPFFKMLYPEFENYKQEYIAQKLLNEAYSAHNALDDCRMLMSLVKRLRKLMFSYLTIFTALTKLHFMVCNRI</sequence>
<comment type="cofactor">
    <cofactor evidence="1">
        <name>Mg(2+)</name>
        <dbReference type="ChEBI" id="CHEBI:18420"/>
    </cofactor>
</comment>
<keyword evidence="12" id="KW-1185">Reference proteome</keyword>
<keyword evidence="3" id="KW-0479">Metal-binding</keyword>